<protein>
    <submittedName>
        <fullName evidence="1">Uncharacterized protein</fullName>
    </submittedName>
</protein>
<accession>A0A1Y2EZ44</accession>
<dbReference type="EMBL" id="MCGR01000033">
    <property type="protein sequence ID" value="ORY76901.1"/>
    <property type="molecule type" value="Genomic_DNA"/>
</dbReference>
<evidence type="ECO:0000313" key="1">
    <source>
        <dbReference type="EMBL" id="ORY76901.1"/>
    </source>
</evidence>
<sequence>MPPADKRKQYKVLCRVSKPFARLAHIAFGRDVELERKRAAESLLLKPHLAIHLRNLVISFDMLSAAPYYLPAALHNVLSIISAAPLLASLELRTGIFEPDKLLAVLRRKRQLVRLVLDCREIEVLYGDKVCGCCFREQTVVHQVTWSASRLLKFLAPLRHLKVLEVISLQPDSTFIFPPNYLPRLKSLTLTDSNPGSISEILSLLGEGDPPSHSLTLSALHLSLKSSNPLDTPQLDRNTLGDLFVTLAPNLKSLSLAPPRSYILPPTTLHPLTSLRSITLSGSPLASFDFLPSLPRSLESVTFLGCATIIAFFLGDQLLRAGLLPRLRFIRTGDGDGTRWADERSAMDLGELSRELRERRGIEWAHLEDGKWTTDF</sequence>
<comment type="caution">
    <text evidence="1">The sequence shown here is derived from an EMBL/GenBank/DDBJ whole genome shotgun (WGS) entry which is preliminary data.</text>
</comment>
<evidence type="ECO:0000313" key="2">
    <source>
        <dbReference type="Proteomes" id="UP000193467"/>
    </source>
</evidence>
<gene>
    <name evidence="1" type="ORF">BCR35DRAFT_332711</name>
</gene>
<dbReference type="InParanoid" id="A0A1Y2EZ44"/>
<reference evidence="1 2" key="1">
    <citation type="submission" date="2016-07" db="EMBL/GenBank/DDBJ databases">
        <title>Pervasive Adenine N6-methylation of Active Genes in Fungi.</title>
        <authorList>
            <consortium name="DOE Joint Genome Institute"/>
            <person name="Mondo S.J."/>
            <person name="Dannebaum R.O."/>
            <person name="Kuo R.C."/>
            <person name="Labutti K."/>
            <person name="Haridas S."/>
            <person name="Kuo A."/>
            <person name="Salamov A."/>
            <person name="Ahrendt S.R."/>
            <person name="Lipzen A."/>
            <person name="Sullivan W."/>
            <person name="Andreopoulos W.B."/>
            <person name="Clum A."/>
            <person name="Lindquist E."/>
            <person name="Daum C."/>
            <person name="Ramamoorthy G.K."/>
            <person name="Gryganskyi A."/>
            <person name="Culley D."/>
            <person name="Magnuson J.K."/>
            <person name="James T.Y."/>
            <person name="O'Malley M.A."/>
            <person name="Stajich J.E."/>
            <person name="Spatafora J.W."/>
            <person name="Visel A."/>
            <person name="Grigoriev I.V."/>
        </authorList>
    </citation>
    <scope>NUCLEOTIDE SEQUENCE [LARGE SCALE GENOMIC DNA]</scope>
    <source>
        <strain evidence="1 2">62-1032</strain>
    </source>
</reference>
<name>A0A1Y2EZ44_9BASI</name>
<keyword evidence="2" id="KW-1185">Reference proteome</keyword>
<dbReference type="InterPro" id="IPR032675">
    <property type="entry name" value="LRR_dom_sf"/>
</dbReference>
<organism evidence="1 2">
    <name type="scientific">Leucosporidium creatinivorum</name>
    <dbReference type="NCBI Taxonomy" id="106004"/>
    <lineage>
        <taxon>Eukaryota</taxon>
        <taxon>Fungi</taxon>
        <taxon>Dikarya</taxon>
        <taxon>Basidiomycota</taxon>
        <taxon>Pucciniomycotina</taxon>
        <taxon>Microbotryomycetes</taxon>
        <taxon>Leucosporidiales</taxon>
        <taxon>Leucosporidium</taxon>
    </lineage>
</organism>
<dbReference type="Proteomes" id="UP000193467">
    <property type="component" value="Unassembled WGS sequence"/>
</dbReference>
<proteinExistence type="predicted"/>
<dbReference type="Gene3D" id="3.80.10.10">
    <property type="entry name" value="Ribonuclease Inhibitor"/>
    <property type="match status" value="1"/>
</dbReference>
<dbReference type="AlphaFoldDB" id="A0A1Y2EZ44"/>